<evidence type="ECO:0000256" key="1">
    <source>
        <dbReference type="SAM" id="Phobius"/>
    </source>
</evidence>
<sequence length="289" mass="31202">MIGTTSLRRLFDQRLGWWLLAPALLIIAALISFYWAFPSRTLKARLELELAQVYGLQAQLSPPKLLFPPGLSCSQLDLSFAEPYNRSLPLRKVRISPLWFSLLGDAPGLRFRADLNGGTLNGTSRRNGQTNLLADGVTVQETLQVNGGASLQGVIQNSRFNGRLPLQLPGAKNLDLTLSRIRLSGLESYGVKDGSLDLGQLVLQAEGQDKTLRLKKLSLQGGVLEGSGKGTIMIGASPATSRLNLTLELRPGTGLDPTLSELLSLIGSSAPNGSRRVRLSGNLQQPTLR</sequence>
<dbReference type="InterPro" id="IPR030925">
    <property type="entry name" value="T2SS_GspN_Lepto"/>
</dbReference>
<dbReference type="NCBIfam" id="TIGR04411">
    <property type="entry name" value="T2SS_GspN_Lepto"/>
    <property type="match status" value="1"/>
</dbReference>
<dbReference type="STRING" id="1842532.A7E78_08775"/>
<keyword evidence="1" id="KW-0472">Membrane</keyword>
<reference evidence="2 3" key="1">
    <citation type="journal article" date="2017" name="Genome Announc.">
        <title>Complete Genome Sequences of Two Acetylene-Fermenting Pelobacter acetylenicus Strains.</title>
        <authorList>
            <person name="Sutton J.M."/>
            <person name="Baesman S.M."/>
            <person name="Fierst J.L."/>
            <person name="Poret-Peterson A.T."/>
            <person name="Oremland R.S."/>
            <person name="Dunlap D.S."/>
            <person name="Akob D.M."/>
        </authorList>
    </citation>
    <scope>NUCLEOTIDE SEQUENCE [LARGE SCALE GENOMIC DNA]</scope>
    <source>
        <strain evidence="2 3">SFB93</strain>
    </source>
</reference>
<keyword evidence="1" id="KW-0812">Transmembrane</keyword>
<proteinExistence type="predicted"/>
<evidence type="ECO:0000313" key="3">
    <source>
        <dbReference type="Proteomes" id="UP000182517"/>
    </source>
</evidence>
<dbReference type="RefSeq" id="WP_072283884.1">
    <property type="nucleotide sequence ID" value="NZ_CP015519.1"/>
</dbReference>
<dbReference type="Proteomes" id="UP000182517">
    <property type="component" value="Chromosome"/>
</dbReference>
<feature type="transmembrane region" description="Helical" evidence="1">
    <location>
        <begin position="15"/>
        <end position="37"/>
    </location>
</feature>
<dbReference type="KEGG" id="pef:A7E78_08775"/>
<name>A0A1L3GPP9_9BACT</name>
<protein>
    <submittedName>
        <fullName evidence="2">Type II secretion system protein GspN</fullName>
    </submittedName>
</protein>
<dbReference type="EMBL" id="CP015519">
    <property type="protein sequence ID" value="APG27921.1"/>
    <property type="molecule type" value="Genomic_DNA"/>
</dbReference>
<dbReference type="AlphaFoldDB" id="A0A1L3GPP9"/>
<gene>
    <name evidence="2" type="ORF">A7E78_08775</name>
</gene>
<keyword evidence="1" id="KW-1133">Transmembrane helix</keyword>
<evidence type="ECO:0000313" key="2">
    <source>
        <dbReference type="EMBL" id="APG27921.1"/>
    </source>
</evidence>
<accession>A0A1L3GPP9</accession>
<organism evidence="2 3">
    <name type="scientific">Syntrophotalea acetylenivorans</name>
    <dbReference type="NCBI Taxonomy" id="1842532"/>
    <lineage>
        <taxon>Bacteria</taxon>
        <taxon>Pseudomonadati</taxon>
        <taxon>Thermodesulfobacteriota</taxon>
        <taxon>Desulfuromonadia</taxon>
        <taxon>Desulfuromonadales</taxon>
        <taxon>Syntrophotaleaceae</taxon>
        <taxon>Syntrophotalea</taxon>
    </lineage>
</organism>
<keyword evidence="3" id="KW-1185">Reference proteome</keyword>
<dbReference type="OrthoDB" id="5405510at2"/>